<sequence length="76" mass="8137">MDLLREARPPSSSPPWSSSCRGSVPRAAGLTTSSTSPGTCTTAAPIRRAAFQSTKILRRIARYPQHPEQAGGDFTH</sequence>
<accession>A0AAN8LTL3</accession>
<feature type="compositionally biased region" description="Low complexity" evidence="1">
    <location>
        <begin position="27"/>
        <end position="45"/>
    </location>
</feature>
<evidence type="ECO:0000313" key="3">
    <source>
        <dbReference type="Proteomes" id="UP001356427"/>
    </source>
</evidence>
<dbReference type="Proteomes" id="UP001356427">
    <property type="component" value="Unassembled WGS sequence"/>
</dbReference>
<dbReference type="EMBL" id="JAGTTL010000009">
    <property type="protein sequence ID" value="KAK6318015.1"/>
    <property type="molecule type" value="Genomic_DNA"/>
</dbReference>
<gene>
    <name evidence="2" type="ORF">J4Q44_G00113060</name>
</gene>
<dbReference type="PROSITE" id="PS51257">
    <property type="entry name" value="PROKAR_LIPOPROTEIN"/>
    <property type="match status" value="1"/>
</dbReference>
<protein>
    <submittedName>
        <fullName evidence="2">Uncharacterized protein</fullName>
    </submittedName>
</protein>
<evidence type="ECO:0000313" key="2">
    <source>
        <dbReference type="EMBL" id="KAK6318015.1"/>
    </source>
</evidence>
<evidence type="ECO:0000256" key="1">
    <source>
        <dbReference type="SAM" id="MobiDB-lite"/>
    </source>
</evidence>
<reference evidence="2 3" key="1">
    <citation type="submission" date="2021-04" db="EMBL/GenBank/DDBJ databases">
        <authorList>
            <person name="De Guttry C."/>
            <person name="Zahm M."/>
            <person name="Klopp C."/>
            <person name="Cabau C."/>
            <person name="Louis A."/>
            <person name="Berthelot C."/>
            <person name="Parey E."/>
            <person name="Roest Crollius H."/>
            <person name="Montfort J."/>
            <person name="Robinson-Rechavi M."/>
            <person name="Bucao C."/>
            <person name="Bouchez O."/>
            <person name="Gislard M."/>
            <person name="Lluch J."/>
            <person name="Milhes M."/>
            <person name="Lampietro C."/>
            <person name="Lopez Roques C."/>
            <person name="Donnadieu C."/>
            <person name="Braasch I."/>
            <person name="Desvignes T."/>
            <person name="Postlethwait J."/>
            <person name="Bobe J."/>
            <person name="Wedekind C."/>
            <person name="Guiguen Y."/>
        </authorList>
    </citation>
    <scope>NUCLEOTIDE SEQUENCE [LARGE SCALE GENOMIC DNA]</scope>
    <source>
        <strain evidence="2">Cs_M1</strain>
        <tissue evidence="2">Blood</tissue>
    </source>
</reference>
<feature type="region of interest" description="Disordered" evidence="1">
    <location>
        <begin position="1"/>
        <end position="46"/>
    </location>
</feature>
<proteinExistence type="predicted"/>
<dbReference type="AlphaFoldDB" id="A0AAN8LTL3"/>
<name>A0AAN8LTL3_9TELE</name>
<organism evidence="2 3">
    <name type="scientific">Coregonus suidteri</name>
    <dbReference type="NCBI Taxonomy" id="861788"/>
    <lineage>
        <taxon>Eukaryota</taxon>
        <taxon>Metazoa</taxon>
        <taxon>Chordata</taxon>
        <taxon>Craniata</taxon>
        <taxon>Vertebrata</taxon>
        <taxon>Euteleostomi</taxon>
        <taxon>Actinopterygii</taxon>
        <taxon>Neopterygii</taxon>
        <taxon>Teleostei</taxon>
        <taxon>Protacanthopterygii</taxon>
        <taxon>Salmoniformes</taxon>
        <taxon>Salmonidae</taxon>
        <taxon>Coregoninae</taxon>
        <taxon>Coregonus</taxon>
    </lineage>
</organism>
<comment type="caution">
    <text evidence="2">The sequence shown here is derived from an EMBL/GenBank/DDBJ whole genome shotgun (WGS) entry which is preliminary data.</text>
</comment>
<keyword evidence="3" id="KW-1185">Reference proteome</keyword>